<evidence type="ECO:0000256" key="8">
    <source>
        <dbReference type="RuleBase" id="RU363032"/>
    </source>
</evidence>
<keyword evidence="3" id="KW-1003">Cell membrane</keyword>
<evidence type="ECO:0000256" key="4">
    <source>
        <dbReference type="ARBA" id="ARBA00022519"/>
    </source>
</evidence>
<evidence type="ECO:0000256" key="6">
    <source>
        <dbReference type="ARBA" id="ARBA00022989"/>
    </source>
</evidence>
<sequence length="308" mass="35087">MSNGWNEDGWKMWRINELGHQINKHKGLLGILPALLFMLIFFLGGSIHSVTLSLESQPVHGQQDQFWAYKELLNLSFFRSVGITVGMAAAVAVFSGVTGLLAALLLAERFRQWKWLQIIFQLPIGIPHLLSAYLLMQVFMQSGWYSRMAYHFGWIDSFESFPVLVHDDWGIGVILAYMWKEVPFIVLLIYPFIVKLISDWKETAMVLGGSFFQTVRWVIVPILLPMWVGGMWVVFAFTLGAYEIPALLAKTSFGSIPVMAFQEYSQFGLERQPLAIAMNLVLAAISLLVGCLLIYLQLGWYKKGRRVW</sequence>
<feature type="transmembrane region" description="Helical" evidence="8">
    <location>
        <begin position="118"/>
        <end position="140"/>
    </location>
</feature>
<keyword evidence="6 8" id="KW-1133">Transmembrane helix</keyword>
<dbReference type="InterPro" id="IPR000515">
    <property type="entry name" value="MetI-like"/>
</dbReference>
<dbReference type="Gene3D" id="1.10.3720.10">
    <property type="entry name" value="MetI-like"/>
    <property type="match status" value="1"/>
</dbReference>
<dbReference type="InterPro" id="IPR035906">
    <property type="entry name" value="MetI-like_sf"/>
</dbReference>
<feature type="transmembrane region" description="Helical" evidence="8">
    <location>
        <begin position="81"/>
        <end position="106"/>
    </location>
</feature>
<name>A0ABM9EMU5_9BACI</name>
<keyword evidence="4" id="KW-0997">Cell inner membrane</keyword>
<dbReference type="EMBL" id="CALBWS010000002">
    <property type="protein sequence ID" value="CAH2713411.1"/>
    <property type="molecule type" value="Genomic_DNA"/>
</dbReference>
<dbReference type="Proteomes" id="UP000838308">
    <property type="component" value="Unassembled WGS sequence"/>
</dbReference>
<evidence type="ECO:0000256" key="7">
    <source>
        <dbReference type="ARBA" id="ARBA00023136"/>
    </source>
</evidence>
<keyword evidence="7 8" id="KW-0472">Membrane</keyword>
<feature type="transmembrane region" description="Helical" evidence="8">
    <location>
        <begin position="28"/>
        <end position="47"/>
    </location>
</feature>
<dbReference type="PROSITE" id="PS50928">
    <property type="entry name" value="ABC_TM1"/>
    <property type="match status" value="1"/>
</dbReference>
<dbReference type="CDD" id="cd06261">
    <property type="entry name" value="TM_PBP2"/>
    <property type="match status" value="1"/>
</dbReference>
<keyword evidence="5 8" id="KW-0812">Transmembrane</keyword>
<comment type="subcellular location">
    <subcellularLocation>
        <location evidence="1">Cell inner membrane</location>
        <topology evidence="1">Multi-pass membrane protein</topology>
    </subcellularLocation>
    <subcellularLocation>
        <location evidence="8">Cell membrane</location>
        <topology evidence="8">Multi-pass membrane protein</topology>
    </subcellularLocation>
</comment>
<dbReference type="Pfam" id="PF00528">
    <property type="entry name" value="BPD_transp_1"/>
    <property type="match status" value="1"/>
</dbReference>
<dbReference type="PANTHER" id="PTHR43357">
    <property type="entry name" value="INNER MEMBRANE ABC TRANSPORTER PERMEASE PROTEIN YDCV"/>
    <property type="match status" value="1"/>
</dbReference>
<evidence type="ECO:0000256" key="2">
    <source>
        <dbReference type="ARBA" id="ARBA00022448"/>
    </source>
</evidence>
<keyword evidence="11" id="KW-1185">Reference proteome</keyword>
<comment type="similarity">
    <text evidence="8">Belongs to the binding-protein-dependent transport system permease family.</text>
</comment>
<feature type="transmembrane region" description="Helical" evidence="8">
    <location>
        <begin position="215"/>
        <end position="242"/>
    </location>
</feature>
<evidence type="ECO:0000313" key="11">
    <source>
        <dbReference type="Proteomes" id="UP000838308"/>
    </source>
</evidence>
<evidence type="ECO:0000256" key="3">
    <source>
        <dbReference type="ARBA" id="ARBA00022475"/>
    </source>
</evidence>
<proteinExistence type="inferred from homology"/>
<comment type="caution">
    <text evidence="10">The sequence shown here is derived from an EMBL/GenBank/DDBJ whole genome shotgun (WGS) entry which is preliminary data.</text>
</comment>
<evidence type="ECO:0000256" key="5">
    <source>
        <dbReference type="ARBA" id="ARBA00022692"/>
    </source>
</evidence>
<keyword evidence="2 8" id="KW-0813">Transport</keyword>
<reference evidence="10" key="1">
    <citation type="submission" date="2022-04" db="EMBL/GenBank/DDBJ databases">
        <authorList>
            <person name="Criscuolo A."/>
        </authorList>
    </citation>
    <scope>NUCLEOTIDE SEQUENCE</scope>
    <source>
        <strain evidence="10">CIP111895</strain>
    </source>
</reference>
<feature type="transmembrane region" description="Helical" evidence="8">
    <location>
        <begin position="274"/>
        <end position="296"/>
    </location>
</feature>
<organism evidence="10 11">
    <name type="scientific">Neobacillus rhizosphaerae</name>
    <dbReference type="NCBI Taxonomy" id="2880965"/>
    <lineage>
        <taxon>Bacteria</taxon>
        <taxon>Bacillati</taxon>
        <taxon>Bacillota</taxon>
        <taxon>Bacilli</taxon>
        <taxon>Bacillales</taxon>
        <taxon>Bacillaceae</taxon>
        <taxon>Neobacillus</taxon>
    </lineage>
</organism>
<evidence type="ECO:0000259" key="9">
    <source>
        <dbReference type="PROSITE" id="PS50928"/>
    </source>
</evidence>
<gene>
    <name evidence="10" type="ORF">BACCIP111895_00546</name>
</gene>
<protein>
    <recommendedName>
        <fullName evidence="9">ABC transmembrane type-1 domain-containing protein</fullName>
    </recommendedName>
</protein>
<evidence type="ECO:0000256" key="1">
    <source>
        <dbReference type="ARBA" id="ARBA00004429"/>
    </source>
</evidence>
<feature type="transmembrane region" description="Helical" evidence="8">
    <location>
        <begin position="169"/>
        <end position="194"/>
    </location>
</feature>
<feature type="domain" description="ABC transmembrane type-1" evidence="9">
    <location>
        <begin position="81"/>
        <end position="293"/>
    </location>
</feature>
<accession>A0ABM9EMU5</accession>
<dbReference type="SUPFAM" id="SSF161098">
    <property type="entry name" value="MetI-like"/>
    <property type="match status" value="1"/>
</dbReference>
<evidence type="ECO:0000313" key="10">
    <source>
        <dbReference type="EMBL" id="CAH2713411.1"/>
    </source>
</evidence>
<dbReference type="PANTHER" id="PTHR43357:SF4">
    <property type="entry name" value="INNER MEMBRANE ABC TRANSPORTER PERMEASE PROTEIN YDCV"/>
    <property type="match status" value="1"/>
</dbReference>